<evidence type="ECO:0000256" key="9">
    <source>
        <dbReference type="HAMAP-Rule" id="MF_03019"/>
    </source>
</evidence>
<evidence type="ECO:0000256" key="3">
    <source>
        <dbReference type="ARBA" id="ARBA00022490"/>
    </source>
</evidence>
<comment type="cofactor">
    <cofactor evidence="1 9">
        <name>Fe(2+)</name>
        <dbReference type="ChEBI" id="CHEBI:29033"/>
    </cofactor>
</comment>
<dbReference type="SUPFAM" id="SSF51182">
    <property type="entry name" value="RmlC-like cupins"/>
    <property type="match status" value="1"/>
</dbReference>
<evidence type="ECO:0000256" key="7">
    <source>
        <dbReference type="ARBA" id="ARBA00023002"/>
    </source>
</evidence>
<evidence type="ECO:0000256" key="8">
    <source>
        <dbReference type="ARBA" id="ARBA00023004"/>
    </source>
</evidence>
<gene>
    <name evidence="9" type="primary">BNA1</name>
    <name evidence="10" type="ORF">BT63DRAFT_419950</name>
</gene>
<dbReference type="HAMAP" id="MF_00825">
    <property type="entry name" value="3_HAO"/>
    <property type="match status" value="1"/>
</dbReference>
<dbReference type="OrthoDB" id="204928at2759"/>
<comment type="pathway">
    <text evidence="9">Cofactor biosynthesis; NAD(+) biosynthesis; quinolinate from L-kynurenine: step 3/3.</text>
</comment>
<accession>A0A6A6UTA4</accession>
<dbReference type="EMBL" id="MU004230">
    <property type="protein sequence ID" value="KAF2674667.1"/>
    <property type="molecule type" value="Genomic_DNA"/>
</dbReference>
<dbReference type="GO" id="GO:0000334">
    <property type="term" value="F:3-hydroxyanthranilate 3,4-dioxygenase activity"/>
    <property type="evidence" value="ECO:0007669"/>
    <property type="project" value="UniProtKB-UniRule"/>
</dbReference>
<feature type="binding site" evidence="9">
    <location>
        <position position="134"/>
    </location>
    <ligand>
        <name>substrate</name>
    </ligand>
</feature>
<feature type="binding site" evidence="9">
    <location>
        <position position="84"/>
    </location>
    <ligand>
        <name>Fe cation</name>
        <dbReference type="ChEBI" id="CHEBI:24875"/>
        <note>catalytic</note>
    </ligand>
</feature>
<comment type="function">
    <text evidence="2 9">Catalyzes the oxidative ring opening of 3-hydroxyanthranilate to 2-amino-3-carboxymuconate semialdehyde, which spontaneously cyclizes to quinolinate.</text>
</comment>
<organism evidence="10 11">
    <name type="scientific">Microthyrium microscopicum</name>
    <dbReference type="NCBI Taxonomy" id="703497"/>
    <lineage>
        <taxon>Eukaryota</taxon>
        <taxon>Fungi</taxon>
        <taxon>Dikarya</taxon>
        <taxon>Ascomycota</taxon>
        <taxon>Pezizomycotina</taxon>
        <taxon>Dothideomycetes</taxon>
        <taxon>Dothideomycetes incertae sedis</taxon>
        <taxon>Microthyriales</taxon>
        <taxon>Microthyriaceae</taxon>
        <taxon>Microthyrium</taxon>
    </lineage>
</organism>
<dbReference type="GO" id="GO:0005737">
    <property type="term" value="C:cytoplasm"/>
    <property type="evidence" value="ECO:0007669"/>
    <property type="project" value="UniProtKB-SubCell"/>
</dbReference>
<evidence type="ECO:0000256" key="4">
    <source>
        <dbReference type="ARBA" id="ARBA00022642"/>
    </source>
</evidence>
<dbReference type="GO" id="GO:0008198">
    <property type="term" value="F:ferrous iron binding"/>
    <property type="evidence" value="ECO:0007669"/>
    <property type="project" value="UniProtKB-UniRule"/>
</dbReference>
<feature type="binding site" evidence="9">
    <location>
        <position position="90"/>
    </location>
    <ligand>
        <name>Fe cation</name>
        <dbReference type="ChEBI" id="CHEBI:24875"/>
        <note>catalytic</note>
    </ligand>
</feature>
<keyword evidence="8 9" id="KW-0408">Iron</keyword>
<dbReference type="PANTHER" id="PTHR15497:SF1">
    <property type="entry name" value="3-HYDROXYANTHRANILATE 3,4-DIOXYGENASE"/>
    <property type="match status" value="1"/>
</dbReference>
<evidence type="ECO:0000256" key="1">
    <source>
        <dbReference type="ARBA" id="ARBA00001954"/>
    </source>
</evidence>
<dbReference type="Pfam" id="PF06052">
    <property type="entry name" value="3-HAO"/>
    <property type="match status" value="1"/>
</dbReference>
<feature type="binding site" evidence="9">
    <location>
        <position position="162"/>
    </location>
    <ligand>
        <name>a divalent metal cation</name>
        <dbReference type="ChEBI" id="CHEBI:60240"/>
    </ligand>
</feature>
<evidence type="ECO:0000313" key="11">
    <source>
        <dbReference type="Proteomes" id="UP000799302"/>
    </source>
</evidence>
<feature type="binding site" evidence="9">
    <location>
        <position position="199"/>
    </location>
    <ligand>
        <name>a divalent metal cation</name>
        <dbReference type="ChEBI" id="CHEBI:60240"/>
    </ligand>
</feature>
<dbReference type="GO" id="GO:0043420">
    <property type="term" value="P:anthranilate metabolic process"/>
    <property type="evidence" value="ECO:0007669"/>
    <property type="project" value="UniProtKB-UniRule"/>
</dbReference>
<evidence type="ECO:0000256" key="5">
    <source>
        <dbReference type="ARBA" id="ARBA00022723"/>
    </source>
</evidence>
<evidence type="ECO:0000256" key="6">
    <source>
        <dbReference type="ARBA" id="ARBA00022964"/>
    </source>
</evidence>
<feature type="binding site" evidence="9">
    <location>
        <position position="196"/>
    </location>
    <ligand>
        <name>a divalent metal cation</name>
        <dbReference type="ChEBI" id="CHEBI:60240"/>
    </ligand>
</feature>
<dbReference type="AlphaFoldDB" id="A0A6A6UTA4"/>
<proteinExistence type="inferred from homology"/>
<comment type="subcellular location">
    <subcellularLocation>
        <location evidence="9">Cytoplasm</location>
    </subcellularLocation>
</comment>
<feature type="binding site" evidence="9">
    <location>
        <position position="80"/>
    </location>
    <ligand>
        <name>O2</name>
        <dbReference type="ChEBI" id="CHEBI:15379"/>
    </ligand>
</feature>
<dbReference type="CDD" id="cd06123">
    <property type="entry name" value="cupin_HAO"/>
    <property type="match status" value="1"/>
</dbReference>
<reference evidence="10" key="1">
    <citation type="journal article" date="2020" name="Stud. Mycol.">
        <title>101 Dothideomycetes genomes: a test case for predicting lifestyles and emergence of pathogens.</title>
        <authorList>
            <person name="Haridas S."/>
            <person name="Albert R."/>
            <person name="Binder M."/>
            <person name="Bloem J."/>
            <person name="Labutti K."/>
            <person name="Salamov A."/>
            <person name="Andreopoulos B."/>
            <person name="Baker S."/>
            <person name="Barry K."/>
            <person name="Bills G."/>
            <person name="Bluhm B."/>
            <person name="Cannon C."/>
            <person name="Castanera R."/>
            <person name="Culley D."/>
            <person name="Daum C."/>
            <person name="Ezra D."/>
            <person name="Gonzalez J."/>
            <person name="Henrissat B."/>
            <person name="Kuo A."/>
            <person name="Liang C."/>
            <person name="Lipzen A."/>
            <person name="Lutzoni F."/>
            <person name="Magnuson J."/>
            <person name="Mondo S."/>
            <person name="Nolan M."/>
            <person name="Ohm R."/>
            <person name="Pangilinan J."/>
            <person name="Park H.-J."/>
            <person name="Ramirez L."/>
            <person name="Alfaro M."/>
            <person name="Sun H."/>
            <person name="Tritt A."/>
            <person name="Yoshinaga Y."/>
            <person name="Zwiers L.-H."/>
            <person name="Turgeon B."/>
            <person name="Goodwin S."/>
            <person name="Spatafora J."/>
            <person name="Crous P."/>
            <person name="Grigoriev I."/>
        </authorList>
    </citation>
    <scope>NUCLEOTIDE SEQUENCE</scope>
    <source>
        <strain evidence="10">CBS 115976</strain>
    </source>
</reference>
<comment type="similarity">
    <text evidence="9">Belongs to the 3-HAO family.</text>
</comment>
<comment type="catalytic activity">
    <reaction evidence="9">
        <text>3-hydroxyanthranilate + O2 = (2Z,4Z)-2-amino-3-carboxymuconate 6-semialdehyde</text>
        <dbReference type="Rhea" id="RHEA:17953"/>
        <dbReference type="ChEBI" id="CHEBI:15379"/>
        <dbReference type="ChEBI" id="CHEBI:36559"/>
        <dbReference type="ChEBI" id="CHEBI:77612"/>
        <dbReference type="EC" id="1.13.11.6"/>
    </reaction>
</comment>
<dbReference type="GO" id="GO:0006569">
    <property type="term" value="P:L-tryptophan catabolic process"/>
    <property type="evidence" value="ECO:0007669"/>
    <property type="project" value="UniProtKB-UniRule"/>
</dbReference>
<sequence>MITRRAALRLPSILPKNATPILRSYSSTSRRQSASPGIMPPLNIPKWLQENRHLLKPPINNHLVTNKDMTVMIVGGPNERTDYHVNETPEWFYQFQGDMLLKIVDPDTSAFRDVPIREGDMFLLPPNVPHNPVRFANTVGVVIEQIRPAESIDRLRWYCQNCKELVHEAAFHCVDLGTQLKEAVNSFKEDKEARTCKNCGTICDTAPSKKT</sequence>
<dbReference type="UniPathway" id="UPA00253">
    <property type="reaction ID" value="UER00330"/>
</dbReference>
<dbReference type="Proteomes" id="UP000799302">
    <property type="component" value="Unassembled WGS sequence"/>
</dbReference>
<dbReference type="Gene3D" id="2.60.120.10">
    <property type="entry name" value="Jelly Rolls"/>
    <property type="match status" value="1"/>
</dbReference>
<dbReference type="PANTHER" id="PTHR15497">
    <property type="entry name" value="3-HYDROXYANTHRANILATE 3,4-DIOXYGENASE"/>
    <property type="match status" value="1"/>
</dbReference>
<evidence type="ECO:0000313" key="10">
    <source>
        <dbReference type="EMBL" id="KAF2674667.1"/>
    </source>
</evidence>
<feature type="binding site" evidence="9">
    <location>
        <position position="159"/>
    </location>
    <ligand>
        <name>a divalent metal cation</name>
        <dbReference type="ChEBI" id="CHEBI:60240"/>
    </ligand>
</feature>
<feature type="binding site" evidence="9">
    <location>
        <position position="144"/>
    </location>
    <ligand>
        <name>substrate</name>
    </ligand>
</feature>
<feature type="binding site" evidence="9">
    <location>
        <position position="90"/>
    </location>
    <ligand>
        <name>substrate</name>
    </ligand>
</feature>
<keyword evidence="3 9" id="KW-0963">Cytoplasm</keyword>
<dbReference type="NCBIfam" id="TIGR03037">
    <property type="entry name" value="anthran_nbaC"/>
    <property type="match status" value="1"/>
</dbReference>
<dbReference type="InterPro" id="IPR010329">
    <property type="entry name" value="3hydroanth_dOase"/>
</dbReference>
<keyword evidence="7 9" id="KW-0560">Oxidoreductase</keyword>
<evidence type="ECO:0000256" key="2">
    <source>
        <dbReference type="ARBA" id="ARBA00002752"/>
    </source>
</evidence>
<dbReference type="FunFam" id="2.60.120.10:FF:000093">
    <property type="entry name" value="3-hydroxyanthranilate 3,4-dioxygenase"/>
    <property type="match status" value="1"/>
</dbReference>
<dbReference type="EC" id="1.13.11.6" evidence="9"/>
<dbReference type="InterPro" id="IPR014710">
    <property type="entry name" value="RmlC-like_jellyroll"/>
</dbReference>
<name>A0A6A6UTA4_9PEZI</name>
<dbReference type="GO" id="GO:0019805">
    <property type="term" value="P:quinolinate biosynthetic process"/>
    <property type="evidence" value="ECO:0007669"/>
    <property type="project" value="UniProtKB-UniRule"/>
</dbReference>
<protein>
    <recommendedName>
        <fullName evidence="9">3-hydroxyanthranilate 3,4-dioxygenase</fullName>
        <ecNumber evidence="9">1.13.11.6</ecNumber>
    </recommendedName>
    <alternativeName>
        <fullName evidence="9">3-hydroxyanthranilate oxygenase</fullName>
        <shortName evidence="9">3-HAO</shortName>
    </alternativeName>
    <alternativeName>
        <fullName evidence="9">3-hydroxyanthranilic acid dioxygenase</fullName>
        <shortName evidence="9">HAD</shortName>
    </alternativeName>
    <alternativeName>
        <fullName evidence="9">Biosynthesis of nicotinic acid protein 1</fullName>
    </alternativeName>
</protein>
<dbReference type="InterPro" id="IPR011051">
    <property type="entry name" value="RmlC_Cupin_sf"/>
</dbReference>
<dbReference type="GO" id="GO:0034354">
    <property type="term" value="P:'de novo' NAD+ biosynthetic process from L-tryptophan"/>
    <property type="evidence" value="ECO:0007669"/>
    <property type="project" value="UniProtKB-UniRule"/>
</dbReference>
<keyword evidence="6 9" id="KW-0223">Dioxygenase</keyword>
<keyword evidence="5 9" id="KW-0479">Metal-binding</keyword>
<keyword evidence="4 9" id="KW-0662">Pyridine nucleotide biosynthesis</keyword>
<keyword evidence="11" id="KW-1185">Reference proteome</keyword>
<feature type="binding site" evidence="9">
    <location>
        <position position="130"/>
    </location>
    <ligand>
        <name>Fe cation</name>
        <dbReference type="ChEBI" id="CHEBI:24875"/>
        <note>catalytic</note>
    </ligand>
</feature>